<evidence type="ECO:0000256" key="8">
    <source>
        <dbReference type="ARBA" id="ARBA00023125"/>
    </source>
</evidence>
<dbReference type="PANTHER" id="PTHR45996">
    <property type="entry name" value="AGAP001464-PB"/>
    <property type="match status" value="1"/>
</dbReference>
<dbReference type="CDD" id="cd14689">
    <property type="entry name" value="bZIP_CREB3"/>
    <property type="match status" value="1"/>
</dbReference>
<evidence type="ECO:0000256" key="13">
    <source>
        <dbReference type="ARBA" id="ARBA00023242"/>
    </source>
</evidence>
<keyword evidence="7" id="KW-0805">Transcription regulation</keyword>
<keyword evidence="13" id="KW-0539">Nucleus</keyword>
<dbReference type="SMART" id="SM00338">
    <property type="entry name" value="BRLZ"/>
    <property type="match status" value="1"/>
</dbReference>
<keyword evidence="4" id="KW-0256">Endoplasmic reticulum</keyword>
<dbReference type="GO" id="GO:0005789">
    <property type="term" value="C:endoplasmic reticulum membrane"/>
    <property type="evidence" value="ECO:0007669"/>
    <property type="project" value="UniProtKB-SubCell"/>
</dbReference>
<keyword evidence="18" id="KW-1185">Reference proteome</keyword>
<evidence type="ECO:0000259" key="16">
    <source>
        <dbReference type="PROSITE" id="PS50217"/>
    </source>
</evidence>
<dbReference type="AlphaFoldDB" id="A0AAD1SF29"/>
<keyword evidence="11" id="KW-0804">Transcription</keyword>
<comment type="subcellular location">
    <subcellularLocation>
        <location evidence="1">Endoplasmic reticulum membrane</location>
        <topology evidence="1">Single-pass type II membrane protein</topology>
    </subcellularLocation>
</comment>
<evidence type="ECO:0000256" key="12">
    <source>
        <dbReference type="ARBA" id="ARBA00023180"/>
    </source>
</evidence>
<evidence type="ECO:0000256" key="9">
    <source>
        <dbReference type="ARBA" id="ARBA00023136"/>
    </source>
</evidence>
<evidence type="ECO:0000256" key="10">
    <source>
        <dbReference type="ARBA" id="ARBA00023159"/>
    </source>
</evidence>
<dbReference type="GO" id="GO:0005634">
    <property type="term" value="C:nucleus"/>
    <property type="evidence" value="ECO:0007669"/>
    <property type="project" value="TreeGrafter"/>
</dbReference>
<evidence type="ECO:0000256" key="14">
    <source>
        <dbReference type="SAM" id="Coils"/>
    </source>
</evidence>
<dbReference type="SUPFAM" id="SSF57959">
    <property type="entry name" value="Leucine zipper domain"/>
    <property type="match status" value="1"/>
</dbReference>
<dbReference type="FunFam" id="1.20.5.170:FF:000042">
    <property type="entry name" value="Cyclic AMP-responsive element-binding protein 3-like protein 3"/>
    <property type="match status" value="1"/>
</dbReference>
<dbReference type="PANTHER" id="PTHR45996:SF4">
    <property type="entry name" value="CYCLIC AMP-RESPONSIVE ELEMENT-BINDING PROTEIN 3"/>
    <property type="match status" value="1"/>
</dbReference>
<evidence type="ECO:0000313" key="17">
    <source>
        <dbReference type="EMBL" id="CAH2297441.1"/>
    </source>
</evidence>
<dbReference type="PRINTS" id="PR00041">
    <property type="entry name" value="LEUZIPPRCREB"/>
</dbReference>
<dbReference type="GO" id="GO:0000981">
    <property type="term" value="F:DNA-binding transcription factor activity, RNA polymerase II-specific"/>
    <property type="evidence" value="ECO:0007669"/>
    <property type="project" value="TreeGrafter"/>
</dbReference>
<feature type="domain" description="BZIP" evidence="16">
    <location>
        <begin position="155"/>
        <end position="218"/>
    </location>
</feature>
<protein>
    <submittedName>
        <fullName evidence="17">Cyclic AMP-responsive element-binding 3</fullName>
    </submittedName>
</protein>
<evidence type="ECO:0000256" key="3">
    <source>
        <dbReference type="ARBA" id="ARBA00022692"/>
    </source>
</evidence>
<keyword evidence="6" id="KW-1133">Transmembrane helix</keyword>
<dbReference type="GO" id="GO:0000978">
    <property type="term" value="F:RNA polymerase II cis-regulatory region sequence-specific DNA binding"/>
    <property type="evidence" value="ECO:0007669"/>
    <property type="project" value="TreeGrafter"/>
</dbReference>
<dbReference type="Gene3D" id="1.20.5.170">
    <property type="match status" value="1"/>
</dbReference>
<evidence type="ECO:0000256" key="1">
    <source>
        <dbReference type="ARBA" id="ARBA00004648"/>
    </source>
</evidence>
<proteinExistence type="inferred from homology"/>
<dbReference type="Pfam" id="PF00170">
    <property type="entry name" value="bZIP_1"/>
    <property type="match status" value="1"/>
</dbReference>
<name>A0AAD1SF29_PELCU</name>
<evidence type="ECO:0000256" key="11">
    <source>
        <dbReference type="ARBA" id="ARBA00023163"/>
    </source>
</evidence>
<feature type="compositionally biased region" description="Polar residues" evidence="15">
    <location>
        <begin position="339"/>
        <end position="357"/>
    </location>
</feature>
<evidence type="ECO:0000256" key="6">
    <source>
        <dbReference type="ARBA" id="ARBA00022989"/>
    </source>
</evidence>
<feature type="coiled-coil region" evidence="14">
    <location>
        <begin position="180"/>
        <end position="221"/>
    </location>
</feature>
<evidence type="ECO:0000256" key="15">
    <source>
        <dbReference type="SAM" id="MobiDB-lite"/>
    </source>
</evidence>
<keyword evidence="9" id="KW-0472">Membrane</keyword>
<keyword evidence="10" id="KW-0010">Activator</keyword>
<dbReference type="EMBL" id="OW240916">
    <property type="protein sequence ID" value="CAH2297441.1"/>
    <property type="molecule type" value="Genomic_DNA"/>
</dbReference>
<evidence type="ECO:0000256" key="2">
    <source>
        <dbReference type="ARBA" id="ARBA00009050"/>
    </source>
</evidence>
<dbReference type="Proteomes" id="UP001295444">
    <property type="component" value="Chromosome 05"/>
</dbReference>
<feature type="region of interest" description="Disordered" evidence="15">
    <location>
        <begin position="336"/>
        <end position="377"/>
    </location>
</feature>
<dbReference type="InterPro" id="IPR051381">
    <property type="entry name" value="CREB_ATF_subfamily"/>
</dbReference>
<keyword evidence="8" id="KW-0238">DNA-binding</keyword>
<dbReference type="InterPro" id="IPR046347">
    <property type="entry name" value="bZIP_sf"/>
</dbReference>
<evidence type="ECO:0000256" key="4">
    <source>
        <dbReference type="ARBA" id="ARBA00022824"/>
    </source>
</evidence>
<evidence type="ECO:0000313" key="18">
    <source>
        <dbReference type="Proteomes" id="UP001295444"/>
    </source>
</evidence>
<keyword evidence="12" id="KW-0325">Glycoprotein</keyword>
<dbReference type="PROSITE" id="PS00036">
    <property type="entry name" value="BZIP_BASIC"/>
    <property type="match status" value="1"/>
</dbReference>
<organism evidence="17 18">
    <name type="scientific">Pelobates cultripes</name>
    <name type="common">Western spadefoot toad</name>
    <dbReference type="NCBI Taxonomy" id="61616"/>
    <lineage>
        <taxon>Eukaryota</taxon>
        <taxon>Metazoa</taxon>
        <taxon>Chordata</taxon>
        <taxon>Craniata</taxon>
        <taxon>Vertebrata</taxon>
        <taxon>Euteleostomi</taxon>
        <taxon>Amphibia</taxon>
        <taxon>Batrachia</taxon>
        <taxon>Anura</taxon>
        <taxon>Pelobatoidea</taxon>
        <taxon>Pelobatidae</taxon>
        <taxon>Pelobates</taxon>
    </lineage>
</organism>
<keyword evidence="5" id="KW-0735">Signal-anchor</keyword>
<evidence type="ECO:0000256" key="5">
    <source>
        <dbReference type="ARBA" id="ARBA00022968"/>
    </source>
</evidence>
<accession>A0AAD1SF29</accession>
<keyword evidence="3" id="KW-0812">Transmembrane</keyword>
<gene>
    <name evidence="17" type="ORF">PECUL_23A054585</name>
</gene>
<evidence type="ECO:0000256" key="7">
    <source>
        <dbReference type="ARBA" id="ARBA00023015"/>
    </source>
</evidence>
<reference evidence="17" key="1">
    <citation type="submission" date="2022-03" db="EMBL/GenBank/DDBJ databases">
        <authorList>
            <person name="Alioto T."/>
            <person name="Alioto T."/>
            <person name="Gomez Garrido J."/>
        </authorList>
    </citation>
    <scope>NUCLEOTIDE SEQUENCE</scope>
</reference>
<sequence length="403" mass="45025">MLNEPAVDDFLSELLGSPENSYLSSSPPASDSGISEDQLALYSPRNCDPSPPNSPNVVQSDHNYSLLHERDEDFLHSVRSETCEGDVLIDLDICVEACDPKLEEPICLSVEEEEEGDLFLSQQDLHLTEEEARLLGKEGVTLPQHLPLTKAEERALKRVRRKIRNKRSAQESRRKKKEYIDGLENRVTVCTAHNQELQKKVQHLQNQNMSLLQQLRKLQSLVRQTGAKTSASSTCVMVLALSFCLILFPNLYPFGSSMGQHNLRGVLSRQLREINPDPAVPILPDQNAQQAVNTDFGLQEKSLDHSLLNLSLEDVHLEPELQGAQNDTPEIEDIGTAETKPSFNSNSSSDLQVQSPPRTEADSAPDPLQYVDAQHPQHVLPDKQDWLGISRSVIITPHLSDEM</sequence>
<keyword evidence="14" id="KW-0175">Coiled coil</keyword>
<dbReference type="InterPro" id="IPR004827">
    <property type="entry name" value="bZIP"/>
</dbReference>
<comment type="similarity">
    <text evidence="2">Belongs to the bZIP family. ATF subfamily.</text>
</comment>
<dbReference type="PROSITE" id="PS50217">
    <property type="entry name" value="BZIP"/>
    <property type="match status" value="1"/>
</dbReference>